<accession>A0A438MBG2</accession>
<protein>
    <submittedName>
        <fullName evidence="2">Uncharacterized protein</fullName>
    </submittedName>
</protein>
<dbReference type="Proteomes" id="UP000284824">
    <property type="component" value="Unassembled WGS sequence"/>
</dbReference>
<sequence length="317" mass="33136">MAMTFPPEVHGMLHDMGLEMEPGDEDEVLKDSYAWRTVLAVAEPTAAGADAAVSGTRQAYHGEGSTALAGYWGETGGDGGHQSQAIAAARSAPVVLENTAWLTTGVKIAIGTAAVITTVRVARALLMGGPYGGALATAEMLRSRALILRVKREGMEGAGRVIAPALNRLLTQRFRRIVEMLRRPGGGGPTPALAGPGRALAGPRNVGPRATTGPSHVRDRMAAMGRSNKNARQGGNGRRGGGGRGGSKKDSTDGTTSHANQRQGQRGVSDDMVNQTIKNGQSKPGNQPGTTVHETQNMRVVTNRRGGIISVIRKNKK</sequence>
<feature type="compositionally biased region" description="Low complexity" evidence="1">
    <location>
        <begin position="190"/>
        <end position="204"/>
    </location>
</feature>
<feature type="region of interest" description="Disordered" evidence="1">
    <location>
        <begin position="182"/>
        <end position="295"/>
    </location>
</feature>
<proteinExistence type="predicted"/>
<feature type="compositionally biased region" description="Polar residues" evidence="1">
    <location>
        <begin position="253"/>
        <end position="295"/>
    </location>
</feature>
<gene>
    <name evidence="2" type="ORF">EDD27_5733</name>
</gene>
<dbReference type="AlphaFoldDB" id="A0A438MBG2"/>
<reference evidence="2 3" key="1">
    <citation type="submission" date="2019-01" db="EMBL/GenBank/DDBJ databases">
        <title>Sequencing the genomes of 1000 actinobacteria strains.</title>
        <authorList>
            <person name="Klenk H.-P."/>
        </authorList>
    </citation>
    <scope>NUCLEOTIDE SEQUENCE [LARGE SCALE GENOMIC DNA]</scope>
    <source>
        <strain evidence="2 3">DSM 43925</strain>
    </source>
</reference>
<evidence type="ECO:0000313" key="3">
    <source>
        <dbReference type="Proteomes" id="UP000284824"/>
    </source>
</evidence>
<feature type="compositionally biased region" description="Gly residues" evidence="1">
    <location>
        <begin position="234"/>
        <end position="245"/>
    </location>
</feature>
<evidence type="ECO:0000256" key="1">
    <source>
        <dbReference type="SAM" id="MobiDB-lite"/>
    </source>
</evidence>
<keyword evidence="3" id="KW-1185">Reference proteome</keyword>
<dbReference type="EMBL" id="SAUN01000001">
    <property type="protein sequence ID" value="RVX43064.1"/>
    <property type="molecule type" value="Genomic_DNA"/>
</dbReference>
<name>A0A438MBG2_9ACTN</name>
<organism evidence="2 3">
    <name type="scientific">Nonomuraea polychroma</name>
    <dbReference type="NCBI Taxonomy" id="46176"/>
    <lineage>
        <taxon>Bacteria</taxon>
        <taxon>Bacillati</taxon>
        <taxon>Actinomycetota</taxon>
        <taxon>Actinomycetes</taxon>
        <taxon>Streptosporangiales</taxon>
        <taxon>Streptosporangiaceae</taxon>
        <taxon>Nonomuraea</taxon>
    </lineage>
</organism>
<comment type="caution">
    <text evidence="2">The sequence shown here is derived from an EMBL/GenBank/DDBJ whole genome shotgun (WGS) entry which is preliminary data.</text>
</comment>
<evidence type="ECO:0000313" key="2">
    <source>
        <dbReference type="EMBL" id="RVX43064.1"/>
    </source>
</evidence>